<accession>W9WNN7</accession>
<protein>
    <submittedName>
        <fullName evidence="2">Uncharacterized protein</fullName>
    </submittedName>
</protein>
<reference evidence="2 3" key="1">
    <citation type="submission" date="2013-03" db="EMBL/GenBank/DDBJ databases">
        <title>The Genome Sequence of Cladophialophora psammophila CBS 110553.</title>
        <authorList>
            <consortium name="The Broad Institute Genomics Platform"/>
            <person name="Cuomo C."/>
            <person name="de Hoog S."/>
            <person name="Gorbushina A."/>
            <person name="Walker B."/>
            <person name="Young S.K."/>
            <person name="Zeng Q."/>
            <person name="Gargeya S."/>
            <person name="Fitzgerald M."/>
            <person name="Haas B."/>
            <person name="Abouelleil A."/>
            <person name="Allen A.W."/>
            <person name="Alvarado L."/>
            <person name="Arachchi H.M."/>
            <person name="Berlin A.M."/>
            <person name="Chapman S.B."/>
            <person name="Gainer-Dewar J."/>
            <person name="Goldberg J."/>
            <person name="Griggs A."/>
            <person name="Gujja S."/>
            <person name="Hansen M."/>
            <person name="Howarth C."/>
            <person name="Imamovic A."/>
            <person name="Ireland A."/>
            <person name="Larimer J."/>
            <person name="McCowan C."/>
            <person name="Murphy C."/>
            <person name="Pearson M."/>
            <person name="Poon T.W."/>
            <person name="Priest M."/>
            <person name="Roberts A."/>
            <person name="Saif S."/>
            <person name="Shea T."/>
            <person name="Sisk P."/>
            <person name="Sykes S."/>
            <person name="Wortman J."/>
            <person name="Nusbaum C."/>
            <person name="Birren B."/>
        </authorList>
    </citation>
    <scope>NUCLEOTIDE SEQUENCE [LARGE SCALE GENOMIC DNA]</scope>
    <source>
        <strain evidence="2 3">CBS 110553</strain>
    </source>
</reference>
<proteinExistence type="predicted"/>
<sequence>MTAQSTPLTQVSRATQVPIRMLPGPLLRIRTAVKSQYPATCGQQYPPRLPMIPESCARTYQLQRRIPDICQVLPQRWIQCLARPGMIYLCRSPYHPYLRPSPSMAATTDASPPSPPCRNRDTSGRHRLGIAVNLLKTPLLADLPRQRRLLRDRPAAEAKALHAHKISW</sequence>
<gene>
    <name evidence="2" type="ORF">A1O5_07514</name>
</gene>
<dbReference type="Proteomes" id="UP000019471">
    <property type="component" value="Unassembled WGS sequence"/>
</dbReference>
<dbReference type="GeneID" id="19192220"/>
<feature type="compositionally biased region" description="Low complexity" evidence="1">
    <location>
        <begin position="101"/>
        <end position="111"/>
    </location>
</feature>
<feature type="region of interest" description="Disordered" evidence="1">
    <location>
        <begin position="101"/>
        <end position="124"/>
    </location>
</feature>
<name>W9WNN7_9EURO</name>
<dbReference type="AlphaFoldDB" id="W9WNN7"/>
<evidence type="ECO:0000313" key="2">
    <source>
        <dbReference type="EMBL" id="EXJ69478.1"/>
    </source>
</evidence>
<evidence type="ECO:0000256" key="1">
    <source>
        <dbReference type="SAM" id="MobiDB-lite"/>
    </source>
</evidence>
<keyword evidence="3" id="KW-1185">Reference proteome</keyword>
<evidence type="ECO:0000313" key="3">
    <source>
        <dbReference type="Proteomes" id="UP000019471"/>
    </source>
</evidence>
<dbReference type="EMBL" id="AMGX01000011">
    <property type="protein sequence ID" value="EXJ69478.1"/>
    <property type="molecule type" value="Genomic_DNA"/>
</dbReference>
<comment type="caution">
    <text evidence="2">The sequence shown here is derived from an EMBL/GenBank/DDBJ whole genome shotgun (WGS) entry which is preliminary data.</text>
</comment>
<organism evidence="2 3">
    <name type="scientific">Cladophialophora psammophila CBS 110553</name>
    <dbReference type="NCBI Taxonomy" id="1182543"/>
    <lineage>
        <taxon>Eukaryota</taxon>
        <taxon>Fungi</taxon>
        <taxon>Dikarya</taxon>
        <taxon>Ascomycota</taxon>
        <taxon>Pezizomycotina</taxon>
        <taxon>Eurotiomycetes</taxon>
        <taxon>Chaetothyriomycetidae</taxon>
        <taxon>Chaetothyriales</taxon>
        <taxon>Herpotrichiellaceae</taxon>
        <taxon>Cladophialophora</taxon>
    </lineage>
</organism>
<dbReference type="HOGENOM" id="CLU_1586308_0_0_1"/>
<dbReference type="RefSeq" id="XP_007746293.1">
    <property type="nucleotide sequence ID" value="XM_007748103.1"/>
</dbReference>